<dbReference type="PANTHER" id="PTHR33969">
    <property type="entry name" value="SEGREGATION AND CONDENSATION PROTEIN A"/>
    <property type="match status" value="1"/>
</dbReference>
<protein>
    <recommendedName>
        <fullName evidence="1">Segregation and condensation protein A</fullName>
    </recommendedName>
</protein>
<dbReference type="Pfam" id="PF02616">
    <property type="entry name" value="SMC_ScpA"/>
    <property type="match status" value="1"/>
</dbReference>
<reference evidence="3" key="1">
    <citation type="submission" date="2020-02" db="EMBL/GenBank/DDBJ databases">
        <authorList>
            <person name="Meier V. D."/>
        </authorList>
    </citation>
    <scope>NUCLEOTIDE SEQUENCE</scope>
    <source>
        <strain evidence="3">AVDCRST_MAG88</strain>
    </source>
</reference>
<name>A0A6J4VUG6_9BACT</name>
<evidence type="ECO:0000256" key="2">
    <source>
        <dbReference type="SAM" id="MobiDB-lite"/>
    </source>
</evidence>
<evidence type="ECO:0000256" key="1">
    <source>
        <dbReference type="ARBA" id="ARBA00044777"/>
    </source>
</evidence>
<dbReference type="PANTHER" id="PTHR33969:SF2">
    <property type="entry name" value="SEGREGATION AND CONDENSATION PROTEIN A"/>
    <property type="match status" value="1"/>
</dbReference>
<feature type="region of interest" description="Disordered" evidence="2">
    <location>
        <begin position="174"/>
        <end position="193"/>
    </location>
</feature>
<accession>A0A6J4VUG6</accession>
<evidence type="ECO:0000313" key="3">
    <source>
        <dbReference type="EMBL" id="CAA9588343.1"/>
    </source>
</evidence>
<feature type="non-terminal residue" evidence="3">
    <location>
        <position position="1"/>
    </location>
</feature>
<dbReference type="Gene3D" id="1.10.10.580">
    <property type="entry name" value="Structural maintenance of chromosome 1. Chain E"/>
    <property type="match status" value="1"/>
</dbReference>
<sequence>PEEPRGPEGVTDEEEDGDELVRQLREYRAFKAAAAELAARDTLGRRAFAPLASPAATVYEAAAERTLAPARPADLLRAAHRRLAQLPPAPRLLALVPRVSVGEMAARIAERLARFQGRDEVHFGHLIAPGAPRAEIVTTFMAILELVRRRRAEAHQETLFGEIVVRRAPVGPGRANVAAGEGEGDGAEHAADD</sequence>
<dbReference type="InterPro" id="IPR023093">
    <property type="entry name" value="ScpA-like_C"/>
</dbReference>
<gene>
    <name evidence="3" type="ORF">AVDCRST_MAG88-4372</name>
</gene>
<proteinExistence type="predicted"/>
<dbReference type="InterPro" id="IPR003768">
    <property type="entry name" value="ScpA"/>
</dbReference>
<dbReference type="EMBL" id="CADCWM010001100">
    <property type="protein sequence ID" value="CAA9588343.1"/>
    <property type="molecule type" value="Genomic_DNA"/>
</dbReference>
<dbReference type="AlphaFoldDB" id="A0A6J4VUG6"/>
<organism evidence="3">
    <name type="scientific">uncultured Thermomicrobiales bacterium</name>
    <dbReference type="NCBI Taxonomy" id="1645740"/>
    <lineage>
        <taxon>Bacteria</taxon>
        <taxon>Pseudomonadati</taxon>
        <taxon>Thermomicrobiota</taxon>
        <taxon>Thermomicrobia</taxon>
        <taxon>Thermomicrobiales</taxon>
        <taxon>environmental samples</taxon>
    </lineage>
</organism>